<sequence>MGLVNRRYSASYAKRYGHIGEIYQERYFAEEVDLHLGLLTVSSSIPRNPIQTKQPMVERLVRYPYSSFPLYWDDLPRAPAFGPEAAVGLAASPVREEQHGVLHVLPDRGRR</sequence>
<reference evidence="1 2" key="1">
    <citation type="submission" date="2023-07" db="EMBL/GenBank/DDBJ databases">
        <title>Genomic Encyclopedia of Type Strains, Phase IV (KMG-IV): sequencing the most valuable type-strain genomes for metagenomic binning, comparative biology and taxonomic classification.</title>
        <authorList>
            <person name="Goeker M."/>
        </authorList>
    </citation>
    <scope>NUCLEOTIDE SEQUENCE [LARGE SCALE GENOMIC DNA]</scope>
    <source>
        <strain evidence="1 2">DSM 16419</strain>
    </source>
</reference>
<keyword evidence="2" id="KW-1185">Reference proteome</keyword>
<dbReference type="EMBL" id="JAUSWB010000004">
    <property type="protein sequence ID" value="MDQ0428803.1"/>
    <property type="molecule type" value="Genomic_DNA"/>
</dbReference>
<accession>A0ABU0GU29</accession>
<dbReference type="InterPro" id="IPR036515">
    <property type="entry name" value="Transposase_17_sf"/>
</dbReference>
<dbReference type="Gene3D" id="3.30.70.1290">
    <property type="entry name" value="Transposase IS200-like"/>
    <property type="match status" value="1"/>
</dbReference>
<evidence type="ECO:0000313" key="2">
    <source>
        <dbReference type="Proteomes" id="UP001241988"/>
    </source>
</evidence>
<proteinExistence type="predicted"/>
<gene>
    <name evidence="1" type="ORF">QOZ98_001630</name>
</gene>
<protein>
    <submittedName>
        <fullName evidence="1">Uncharacterized protein</fullName>
    </submittedName>
</protein>
<comment type="caution">
    <text evidence="1">The sequence shown here is derived from an EMBL/GenBank/DDBJ whole genome shotgun (WGS) entry which is preliminary data.</text>
</comment>
<dbReference type="Proteomes" id="UP001241988">
    <property type="component" value="Unassembled WGS sequence"/>
</dbReference>
<evidence type="ECO:0000313" key="1">
    <source>
        <dbReference type="EMBL" id="MDQ0428803.1"/>
    </source>
</evidence>
<organism evidence="1 2">
    <name type="scientific">Planomicrobium stackebrandtii</name>
    <dbReference type="NCBI Taxonomy" id="253160"/>
    <lineage>
        <taxon>Bacteria</taxon>
        <taxon>Bacillati</taxon>
        <taxon>Bacillota</taxon>
        <taxon>Bacilli</taxon>
        <taxon>Bacillales</taxon>
        <taxon>Caryophanaceae</taxon>
        <taxon>Planomicrobium</taxon>
    </lineage>
</organism>
<dbReference type="RefSeq" id="WP_308786958.1">
    <property type="nucleotide sequence ID" value="NZ_JAUSWB010000004.1"/>
</dbReference>
<name>A0ABU0GU29_9BACL</name>